<dbReference type="EMBL" id="VJNE01000035">
    <property type="protein sequence ID" value="MZG29054.1"/>
    <property type="molecule type" value="Genomic_DNA"/>
</dbReference>
<dbReference type="RefSeq" id="WP_161128420.1">
    <property type="nucleotide sequence ID" value="NZ_VJNE01000035.1"/>
</dbReference>
<evidence type="ECO:0008006" key="4">
    <source>
        <dbReference type="Google" id="ProtNLM"/>
    </source>
</evidence>
<feature type="transmembrane region" description="Helical" evidence="1">
    <location>
        <begin position="204"/>
        <end position="235"/>
    </location>
</feature>
<reference evidence="2 3" key="1">
    <citation type="submission" date="2019-07" db="EMBL/GenBank/DDBJ databases">
        <title>Draft genome sequence of Adlercreutzia equolifaciens IPLA 37004, a human intestinal strain that does not produces equol from daidzein.</title>
        <authorList>
            <person name="Vazquez L."/>
            <person name="Florez A.B."/>
            <person name="Mayo B."/>
        </authorList>
    </citation>
    <scope>NUCLEOTIDE SEQUENCE [LARGE SCALE GENOMIC DNA]</scope>
    <source>
        <strain evidence="2 3">IPLA 37004</strain>
    </source>
</reference>
<feature type="transmembrane region" description="Helical" evidence="1">
    <location>
        <begin position="27"/>
        <end position="46"/>
    </location>
</feature>
<keyword evidence="1" id="KW-0812">Transmembrane</keyword>
<feature type="transmembrane region" description="Helical" evidence="1">
    <location>
        <begin position="132"/>
        <end position="155"/>
    </location>
</feature>
<feature type="transmembrane region" description="Helical" evidence="1">
    <location>
        <begin position="82"/>
        <end position="100"/>
    </location>
</feature>
<feature type="transmembrane region" description="Helical" evidence="1">
    <location>
        <begin position="106"/>
        <end position="125"/>
    </location>
</feature>
<organism evidence="2 3">
    <name type="scientific">Adlercreutzia equolifaciens</name>
    <dbReference type="NCBI Taxonomy" id="446660"/>
    <lineage>
        <taxon>Bacteria</taxon>
        <taxon>Bacillati</taxon>
        <taxon>Actinomycetota</taxon>
        <taxon>Coriobacteriia</taxon>
        <taxon>Eggerthellales</taxon>
        <taxon>Eggerthellaceae</taxon>
        <taxon>Adlercreutzia</taxon>
    </lineage>
</organism>
<feature type="transmembrane region" description="Helical" evidence="1">
    <location>
        <begin position="58"/>
        <end position="75"/>
    </location>
</feature>
<evidence type="ECO:0000313" key="2">
    <source>
        <dbReference type="EMBL" id="MZG29054.1"/>
    </source>
</evidence>
<sequence>MSIATKGVHRRRPAKTSLQSGERLKRYAYIFGFSFFFVVMAPADIVSDWLEELAPGSLWTLRYALIAVTLILYAVKGEKALFCGLALAYGGCSLLTMVFGDAPLIWAVRVAFPCVSTMLLVGAFARTRSDELLWGMLIVMASYSAINTIELLYATVVNPNAFGRVAYTMIGYRNAFSRIYLPALIASVLLDARREKRFSLRSSLLLLAALLQSCLAFSATSAVELAFVVIGLALIQKRGIRRFMNAAVFGIGYLVLFLLLVVFRVQSIFGLFIEKVLHRSLDFTGRTELWDQTLAAVYPDHLLFGCPKGGAPLLSLGNESFWTAHNGILDILLWGGLLSLVVCLALITIVCVGLYNRRSDYSASLYSLLLGAFFRLFGGFCGRDSGIGPAQRAKTTIWN</sequence>
<proteinExistence type="predicted"/>
<feature type="transmembrane region" description="Helical" evidence="1">
    <location>
        <begin position="247"/>
        <end position="273"/>
    </location>
</feature>
<accession>A0A6L8Q8Z1</accession>
<dbReference type="Proteomes" id="UP000472380">
    <property type="component" value="Unassembled WGS sequence"/>
</dbReference>
<comment type="caution">
    <text evidence="2">The sequence shown here is derived from an EMBL/GenBank/DDBJ whole genome shotgun (WGS) entry which is preliminary data.</text>
</comment>
<evidence type="ECO:0000256" key="1">
    <source>
        <dbReference type="SAM" id="Phobius"/>
    </source>
</evidence>
<keyword evidence="1" id="KW-1133">Transmembrane helix</keyword>
<feature type="transmembrane region" description="Helical" evidence="1">
    <location>
        <begin position="331"/>
        <end position="355"/>
    </location>
</feature>
<dbReference type="AlphaFoldDB" id="A0A6L8Q8Z1"/>
<name>A0A6L8Q8Z1_9ACTN</name>
<evidence type="ECO:0000313" key="3">
    <source>
        <dbReference type="Proteomes" id="UP000472380"/>
    </source>
</evidence>
<protein>
    <recommendedName>
        <fullName evidence="4">O-antigen ligase domain-containing protein</fullName>
    </recommendedName>
</protein>
<gene>
    <name evidence="2" type="ORF">FM068_10800</name>
</gene>
<keyword evidence="1" id="KW-0472">Membrane</keyword>